<feature type="coiled-coil region" evidence="2">
    <location>
        <begin position="91"/>
        <end position="118"/>
    </location>
</feature>
<gene>
    <name evidence="5" type="ORF">JRO89_XSUnG0178500</name>
</gene>
<keyword evidence="2" id="KW-0175">Coiled coil</keyword>
<feature type="region of interest" description="Disordered" evidence="3">
    <location>
        <begin position="186"/>
        <end position="226"/>
    </location>
</feature>
<organism evidence="5 6">
    <name type="scientific">Xanthoceras sorbifolium</name>
    <dbReference type="NCBI Taxonomy" id="99658"/>
    <lineage>
        <taxon>Eukaryota</taxon>
        <taxon>Viridiplantae</taxon>
        <taxon>Streptophyta</taxon>
        <taxon>Embryophyta</taxon>
        <taxon>Tracheophyta</taxon>
        <taxon>Spermatophyta</taxon>
        <taxon>Magnoliopsida</taxon>
        <taxon>eudicotyledons</taxon>
        <taxon>Gunneridae</taxon>
        <taxon>Pentapetalae</taxon>
        <taxon>rosids</taxon>
        <taxon>malvids</taxon>
        <taxon>Sapindales</taxon>
        <taxon>Sapindaceae</taxon>
        <taxon>Xanthoceroideae</taxon>
        <taxon>Xanthoceras</taxon>
    </lineage>
</organism>
<dbReference type="EMBL" id="JAFEMO010000494">
    <property type="protein sequence ID" value="KAH7511679.1"/>
    <property type="molecule type" value="Genomic_DNA"/>
</dbReference>
<keyword evidence="6" id="KW-1185">Reference proteome</keyword>
<dbReference type="PANTHER" id="PTHR31301:SF103">
    <property type="entry name" value="LOB DOMAIN-CONTAINING PROTEIN 5-RELATED"/>
    <property type="match status" value="1"/>
</dbReference>
<comment type="caution">
    <text evidence="5">The sequence shown here is derived from an EMBL/GenBank/DDBJ whole genome shotgun (WGS) entry which is preliminary data.</text>
</comment>
<proteinExistence type="inferred from homology"/>
<dbReference type="PROSITE" id="PS50891">
    <property type="entry name" value="LOB"/>
    <property type="match status" value="1"/>
</dbReference>
<evidence type="ECO:0000259" key="4">
    <source>
        <dbReference type="PROSITE" id="PS50891"/>
    </source>
</evidence>
<feature type="domain" description="LOB" evidence="4">
    <location>
        <begin position="11"/>
        <end position="112"/>
    </location>
</feature>
<evidence type="ECO:0000313" key="6">
    <source>
        <dbReference type="Proteomes" id="UP000827721"/>
    </source>
</evidence>
<protein>
    <recommendedName>
        <fullName evidence="4">LOB domain-containing protein</fullName>
    </recommendedName>
</protein>
<dbReference type="Proteomes" id="UP000827721">
    <property type="component" value="Unassembled WGS sequence"/>
</dbReference>
<evidence type="ECO:0000256" key="2">
    <source>
        <dbReference type="SAM" id="Coils"/>
    </source>
</evidence>
<reference evidence="5 6" key="1">
    <citation type="submission" date="2021-02" db="EMBL/GenBank/DDBJ databases">
        <title>Plant Genome Project.</title>
        <authorList>
            <person name="Zhang R.-G."/>
        </authorList>
    </citation>
    <scope>NUCLEOTIDE SEQUENCE [LARGE SCALE GENOMIC DNA]</scope>
    <source>
        <tissue evidence="5">Leaves</tissue>
    </source>
</reference>
<sequence length="226" mass="25638">MNRESGVGNTQACAACRLQRKRCNQNCNMAQYFPASRYSEFQNAHRLFGVSNIQRIMNSVSPQQRKATADSILIEGNARSNDPVNGCLGIVRDLKSQINLYENELEIVNRKLAFFRERERQIPRENLRGSSSSSSMKTSLKYENDFDGFANFQPPILPKSPDIDDDLKMIDRMLNFQSIMDEALNQPTMEPFQIGASGEQTMEAANNSDEEEKKPSSRIGKKPMDK</sequence>
<dbReference type="InterPro" id="IPR004883">
    <property type="entry name" value="LOB"/>
</dbReference>
<dbReference type="Pfam" id="PF03195">
    <property type="entry name" value="LOB"/>
    <property type="match status" value="1"/>
</dbReference>
<feature type="compositionally biased region" description="Polar residues" evidence="3">
    <location>
        <begin position="198"/>
        <end position="207"/>
    </location>
</feature>
<dbReference type="PANTHER" id="PTHR31301">
    <property type="entry name" value="LOB DOMAIN-CONTAINING PROTEIN 4-RELATED"/>
    <property type="match status" value="1"/>
</dbReference>
<name>A0ABQ8GXI5_9ROSI</name>
<evidence type="ECO:0000256" key="1">
    <source>
        <dbReference type="ARBA" id="ARBA00005474"/>
    </source>
</evidence>
<accession>A0ABQ8GXI5</accession>
<evidence type="ECO:0000313" key="5">
    <source>
        <dbReference type="EMBL" id="KAH7511679.1"/>
    </source>
</evidence>
<evidence type="ECO:0000256" key="3">
    <source>
        <dbReference type="SAM" id="MobiDB-lite"/>
    </source>
</evidence>
<comment type="similarity">
    <text evidence="1">Belongs to the LOB domain-containing protein family.</text>
</comment>